<name>B2CKE5_9ARAC</name>
<evidence type="ECO:0000256" key="4">
    <source>
        <dbReference type="ARBA" id="ARBA00021009"/>
    </source>
</evidence>
<comment type="subcellular location">
    <subcellularLocation>
        <location evidence="10">Mitochondrion inner membrane</location>
        <topology evidence="10">Multi-pass membrane protein</topology>
    </subcellularLocation>
    <subcellularLocation>
        <location evidence="2">Mitochondrion membrane</location>
        <topology evidence="2">Multi-pass membrane protein</topology>
    </subcellularLocation>
</comment>
<protein>
    <recommendedName>
        <fullName evidence="4 11">NADH-ubiquinone oxidoreductase chain 1</fullName>
        <ecNumber evidence="11">7.1.1.2</ecNumber>
    </recommendedName>
</protein>
<evidence type="ECO:0000256" key="5">
    <source>
        <dbReference type="ARBA" id="ARBA00022448"/>
    </source>
</evidence>
<proteinExistence type="inferred from homology"/>
<feature type="transmembrane region" description="Helical" evidence="12">
    <location>
        <begin position="6"/>
        <end position="26"/>
    </location>
</feature>
<keyword evidence="6 10" id="KW-0812">Transmembrane</keyword>
<evidence type="ECO:0000256" key="1">
    <source>
        <dbReference type="ARBA" id="ARBA00003257"/>
    </source>
</evidence>
<dbReference type="GO" id="GO:0008137">
    <property type="term" value="F:NADH dehydrogenase (ubiquinone) activity"/>
    <property type="evidence" value="ECO:0007669"/>
    <property type="project" value="UniProtKB-EC"/>
</dbReference>
<dbReference type="HAMAP" id="MF_01350">
    <property type="entry name" value="NDH1_NuoH"/>
    <property type="match status" value="1"/>
</dbReference>
<dbReference type="PROSITE" id="PS00668">
    <property type="entry name" value="COMPLEX1_ND1_2"/>
    <property type="match status" value="1"/>
</dbReference>
<keyword evidence="11 13" id="KW-0496">Mitochondrion</keyword>
<dbReference type="EC" id="7.1.1.2" evidence="11"/>
<feature type="transmembrane region" description="Helical" evidence="12">
    <location>
        <begin position="249"/>
        <end position="269"/>
    </location>
</feature>
<evidence type="ECO:0000256" key="3">
    <source>
        <dbReference type="ARBA" id="ARBA00010535"/>
    </source>
</evidence>
<dbReference type="PANTHER" id="PTHR11432:SF3">
    <property type="entry name" value="NADH-UBIQUINONE OXIDOREDUCTASE CHAIN 1"/>
    <property type="match status" value="1"/>
</dbReference>
<evidence type="ECO:0000256" key="7">
    <source>
        <dbReference type="ARBA" id="ARBA00022989"/>
    </source>
</evidence>
<feature type="transmembrane region" description="Helical" evidence="12">
    <location>
        <begin position="219"/>
        <end position="242"/>
    </location>
</feature>
<feature type="transmembrane region" description="Helical" evidence="12">
    <location>
        <begin position="98"/>
        <end position="120"/>
    </location>
</feature>
<dbReference type="GO" id="GO:0003954">
    <property type="term" value="F:NADH dehydrogenase activity"/>
    <property type="evidence" value="ECO:0007669"/>
    <property type="project" value="TreeGrafter"/>
</dbReference>
<feature type="transmembrane region" description="Helical" evidence="12">
    <location>
        <begin position="281"/>
        <end position="301"/>
    </location>
</feature>
<feature type="transmembrane region" description="Helical" evidence="12">
    <location>
        <begin position="140"/>
        <end position="160"/>
    </location>
</feature>
<dbReference type="PANTHER" id="PTHR11432">
    <property type="entry name" value="NADH DEHYDROGENASE SUBUNIT 1"/>
    <property type="match status" value="1"/>
</dbReference>
<keyword evidence="10" id="KW-0520">NAD</keyword>
<comment type="function">
    <text evidence="1">Core subunit of the mitochondrial membrane respiratory chain NADH dehydrogenase (Complex I) that is believed to belong to the minimal assembly required for catalysis. Complex I functions in the transfer of electrons from NADH to the respiratory chain. The immediate electron acceptor for the enzyme is believed to be ubiquinone.</text>
</comment>
<accession>B2CKE5</accession>
<dbReference type="GO" id="GO:0009060">
    <property type="term" value="P:aerobic respiration"/>
    <property type="evidence" value="ECO:0007669"/>
    <property type="project" value="TreeGrafter"/>
</dbReference>
<geneLocation type="mitochondrion" evidence="13"/>
<keyword evidence="5" id="KW-0813">Transport</keyword>
<dbReference type="InterPro" id="IPR018086">
    <property type="entry name" value="NADH_UbQ_OxRdtase_su1_CS"/>
</dbReference>
<sequence length="302" mass="33575">MVMSSLFGLILVISVLVGVAFLTLFERKVLGYIQIRKGPGIVGVGGLLQPFADAVSLFIKVGVSGYLFNEVLYMMSPILGLFLGLMMWLLYPMGSWDFELGLLFFFVCLSFGVYSVMLAGWSGNSSYGMLGAYRAVAQTISYEVSLIMILLVVVLVMGEFDLEGSGNEIESIYIIGGWAVLMIMWLVSCLAELNRTPFDFAEGESELVSGFNVEYGGGLFAVIFLTEYSNILLLSMITVLVFMGSEFLVMKLVVVMGMILWIRGVLVRYRYDKLMMLIWKAYLPMVMGMLMCCSGVLSLFWL</sequence>
<evidence type="ECO:0000256" key="9">
    <source>
        <dbReference type="ARBA" id="ARBA00023136"/>
    </source>
</evidence>
<dbReference type="InterPro" id="IPR001694">
    <property type="entry name" value="NADH_UbQ_OxRdtase_su1/FPO"/>
</dbReference>
<evidence type="ECO:0000256" key="2">
    <source>
        <dbReference type="ARBA" id="ARBA00004225"/>
    </source>
</evidence>
<reference evidence="13" key="1">
    <citation type="journal article" date="2008" name="Mol. Biol. Evol.">
        <title>Parallel evolution of truncated transfer RNA genes in arachnid mitochondrial genomes.</title>
        <authorList>
            <person name="Masta S.E."/>
            <person name="Boore J.L."/>
        </authorList>
    </citation>
    <scope>NUCLEOTIDE SEQUENCE</scope>
</reference>
<keyword evidence="9 12" id="KW-0472">Membrane</keyword>
<evidence type="ECO:0000313" key="13">
    <source>
        <dbReference type="EMBL" id="ACA49833.1"/>
    </source>
</evidence>
<evidence type="ECO:0000256" key="10">
    <source>
        <dbReference type="RuleBase" id="RU000471"/>
    </source>
</evidence>
<evidence type="ECO:0000256" key="6">
    <source>
        <dbReference type="ARBA" id="ARBA00022692"/>
    </source>
</evidence>
<dbReference type="EMBL" id="EU520641">
    <property type="protein sequence ID" value="ACA49833.1"/>
    <property type="molecule type" value="Genomic_DNA"/>
</dbReference>
<comment type="catalytic activity">
    <reaction evidence="11">
        <text>a ubiquinone + NADH + 5 H(+)(in) = a ubiquinol + NAD(+) + 4 H(+)(out)</text>
        <dbReference type="Rhea" id="RHEA:29091"/>
        <dbReference type="Rhea" id="RHEA-COMP:9565"/>
        <dbReference type="Rhea" id="RHEA-COMP:9566"/>
        <dbReference type="ChEBI" id="CHEBI:15378"/>
        <dbReference type="ChEBI" id="CHEBI:16389"/>
        <dbReference type="ChEBI" id="CHEBI:17976"/>
        <dbReference type="ChEBI" id="CHEBI:57540"/>
        <dbReference type="ChEBI" id="CHEBI:57945"/>
        <dbReference type="EC" id="7.1.1.2"/>
    </reaction>
</comment>
<feature type="transmembrane region" description="Helical" evidence="12">
    <location>
        <begin position="38"/>
        <end position="59"/>
    </location>
</feature>
<gene>
    <name evidence="13" type="primary">ND1</name>
</gene>
<evidence type="ECO:0000256" key="12">
    <source>
        <dbReference type="SAM" id="Phobius"/>
    </source>
</evidence>
<dbReference type="GO" id="GO:0005743">
    <property type="term" value="C:mitochondrial inner membrane"/>
    <property type="evidence" value="ECO:0007669"/>
    <property type="project" value="UniProtKB-SubCell"/>
</dbReference>
<dbReference type="AlphaFoldDB" id="B2CKE5"/>
<organism evidence="13">
    <name type="scientific">Phrynus sp. 1 SEM-2008</name>
    <dbReference type="NCBI Taxonomy" id="507471"/>
    <lineage>
        <taxon>Eukaryota</taxon>
        <taxon>Metazoa</taxon>
        <taxon>Ecdysozoa</taxon>
        <taxon>Arthropoda</taxon>
        <taxon>Chelicerata</taxon>
        <taxon>Arachnida</taxon>
        <taxon>Amblypygi</taxon>
        <taxon>Phrynidae</taxon>
        <taxon>Phrynus</taxon>
    </lineage>
</organism>
<evidence type="ECO:0000256" key="8">
    <source>
        <dbReference type="ARBA" id="ARBA00023075"/>
    </source>
</evidence>
<comment type="similarity">
    <text evidence="3 10">Belongs to the complex I subunit 1 family.</text>
</comment>
<feature type="transmembrane region" description="Helical" evidence="12">
    <location>
        <begin position="71"/>
        <end position="91"/>
    </location>
</feature>
<feature type="transmembrane region" description="Helical" evidence="12">
    <location>
        <begin position="172"/>
        <end position="193"/>
    </location>
</feature>
<keyword evidence="8 11" id="KW-0830">Ubiquinone</keyword>
<evidence type="ECO:0000256" key="11">
    <source>
        <dbReference type="RuleBase" id="RU000473"/>
    </source>
</evidence>
<dbReference type="Pfam" id="PF00146">
    <property type="entry name" value="NADHdh"/>
    <property type="match status" value="1"/>
</dbReference>
<keyword evidence="7 12" id="KW-1133">Transmembrane helix</keyword>